<protein>
    <submittedName>
        <fullName evidence="1">Uncharacterized protein</fullName>
    </submittedName>
</protein>
<dbReference type="Proteomes" id="UP000316916">
    <property type="component" value="Unassembled WGS sequence"/>
</dbReference>
<evidence type="ECO:0000313" key="2">
    <source>
        <dbReference type="Proteomes" id="UP000316916"/>
    </source>
</evidence>
<reference evidence="1 2" key="1">
    <citation type="submission" date="2017-05" db="EMBL/GenBank/DDBJ databases">
        <authorList>
            <person name="Varghese N."/>
            <person name="Submissions S."/>
        </authorList>
    </citation>
    <scope>NUCLEOTIDE SEQUENCE [LARGE SCALE GENOMIC DNA]</scope>
    <source>
        <strain evidence="1 2">DSM 29371</strain>
    </source>
</reference>
<proteinExistence type="predicted"/>
<sequence>MEQIIYDHITKVIEAEGRESFPYEEMAKLFGVKSQQY</sequence>
<dbReference type="AlphaFoldDB" id="A0A521B8B7"/>
<accession>A0A521B8B7</accession>
<name>A0A521B8B7_9FLAO</name>
<gene>
    <name evidence="1" type="ORF">SAMN06265171_101740</name>
</gene>
<keyword evidence="2" id="KW-1185">Reference proteome</keyword>
<dbReference type="EMBL" id="FXTC01000001">
    <property type="protein sequence ID" value="SMO42940.1"/>
    <property type="molecule type" value="Genomic_DNA"/>
</dbReference>
<evidence type="ECO:0000313" key="1">
    <source>
        <dbReference type="EMBL" id="SMO42940.1"/>
    </source>
</evidence>
<organism evidence="1 2">
    <name type="scientific">Chryseobacterium rhizoplanae</name>
    <dbReference type="NCBI Taxonomy" id="1609531"/>
    <lineage>
        <taxon>Bacteria</taxon>
        <taxon>Pseudomonadati</taxon>
        <taxon>Bacteroidota</taxon>
        <taxon>Flavobacteriia</taxon>
        <taxon>Flavobacteriales</taxon>
        <taxon>Weeksellaceae</taxon>
        <taxon>Chryseobacterium group</taxon>
        <taxon>Chryseobacterium</taxon>
    </lineage>
</organism>